<evidence type="ECO:0000313" key="4">
    <source>
        <dbReference type="Proteomes" id="UP000218334"/>
    </source>
</evidence>
<keyword evidence="2" id="KW-0472">Membrane</keyword>
<dbReference type="EMBL" id="KZ293423">
    <property type="protein sequence ID" value="PBK71677.1"/>
    <property type="molecule type" value="Genomic_DNA"/>
</dbReference>
<proteinExistence type="predicted"/>
<feature type="transmembrane region" description="Helical" evidence="2">
    <location>
        <begin position="409"/>
        <end position="435"/>
    </location>
</feature>
<feature type="compositionally biased region" description="Low complexity" evidence="1">
    <location>
        <begin position="633"/>
        <end position="649"/>
    </location>
</feature>
<keyword evidence="2" id="KW-0812">Transmembrane</keyword>
<evidence type="ECO:0000256" key="1">
    <source>
        <dbReference type="SAM" id="MobiDB-lite"/>
    </source>
</evidence>
<keyword evidence="4" id="KW-1185">Reference proteome</keyword>
<gene>
    <name evidence="3" type="ORF">ARMSODRAFT_954504</name>
</gene>
<feature type="transmembrane region" description="Helical" evidence="2">
    <location>
        <begin position="67"/>
        <end position="88"/>
    </location>
</feature>
<feature type="region of interest" description="Disordered" evidence="1">
    <location>
        <begin position="526"/>
        <end position="673"/>
    </location>
</feature>
<organism evidence="3 4">
    <name type="scientific">Armillaria solidipes</name>
    <dbReference type="NCBI Taxonomy" id="1076256"/>
    <lineage>
        <taxon>Eukaryota</taxon>
        <taxon>Fungi</taxon>
        <taxon>Dikarya</taxon>
        <taxon>Basidiomycota</taxon>
        <taxon>Agaricomycotina</taxon>
        <taxon>Agaricomycetes</taxon>
        <taxon>Agaricomycetidae</taxon>
        <taxon>Agaricales</taxon>
        <taxon>Marasmiineae</taxon>
        <taxon>Physalacriaceae</taxon>
        <taxon>Armillaria</taxon>
    </lineage>
</organism>
<feature type="transmembrane region" description="Helical" evidence="2">
    <location>
        <begin position="262"/>
        <end position="283"/>
    </location>
</feature>
<feature type="transmembrane region" description="Helical" evidence="2">
    <location>
        <begin position="21"/>
        <end position="47"/>
    </location>
</feature>
<dbReference type="PANTHER" id="PTHR34391">
    <property type="entry name" value="UPF0658 GOLGI APPARATUS MEMBRANE PROTEIN C1952.10C-RELATED"/>
    <property type="match status" value="1"/>
</dbReference>
<feature type="compositionally biased region" description="Low complexity" evidence="1">
    <location>
        <begin position="537"/>
        <end position="555"/>
    </location>
</feature>
<feature type="transmembrane region" description="Helical" evidence="2">
    <location>
        <begin position="376"/>
        <end position="397"/>
    </location>
</feature>
<evidence type="ECO:0000256" key="2">
    <source>
        <dbReference type="SAM" id="Phobius"/>
    </source>
</evidence>
<feature type="transmembrane region" description="Helical" evidence="2">
    <location>
        <begin position="344"/>
        <end position="364"/>
    </location>
</feature>
<dbReference type="AlphaFoldDB" id="A0A2H3C4E6"/>
<accession>A0A2H3C4E6</accession>
<evidence type="ECO:0000313" key="3">
    <source>
        <dbReference type="EMBL" id="PBK71677.1"/>
    </source>
</evidence>
<dbReference type="InterPro" id="IPR040410">
    <property type="entry name" value="UPF0658_Golgi"/>
</dbReference>
<protein>
    <submittedName>
        <fullName evidence="3">Uncharacterized protein</fullName>
    </submittedName>
</protein>
<feature type="transmembrane region" description="Helical" evidence="2">
    <location>
        <begin position="303"/>
        <end position="324"/>
    </location>
</feature>
<dbReference type="GO" id="GO:0005794">
    <property type="term" value="C:Golgi apparatus"/>
    <property type="evidence" value="ECO:0007669"/>
    <property type="project" value="TreeGrafter"/>
</dbReference>
<dbReference type="STRING" id="1076256.A0A2H3C4E6"/>
<sequence length="673" mass="74084">MLRKPSRKLVKSALWWSRLKLVYTRITLTRFTLLYTIVALLTCIVLASLQGLAYHDNSDAANLISDILNTANVTNGLTILSGGVLQYCHDIPSERDSNCVPIRPGNSTFAGTGNTTDSDDFVQHRVSAHSFAKRDRPAIVPVVDGSGATVGVRVADNILPVPCLRSFHWLGDVLQDSRREDVVTLLYQIWMLSLSIVAILNESLPHLGASLAGHLLGTAWAGFRVSNSKHLQDRYNQLIVHGTCDGIDLLQDWWSLRTRHTVPVVVLNVVALLTLLFLSANLYKVYANQSFSRVGGSPEINRIYKFVLLLSVMLQLAGFFTLAATGMWIDKISGGSIRRVARHLHLYLAAFGVTAVCEFPWVVLGWLSVRREYRRLFVVFGALSVFLLGISTFMFASPLYRFIFMSWPFFATMTVTSYILLVATSALGVVCRLHFDKGLAQFLRASDALEGIDFTPAYFSKNLNDVDNIVGLKRSASEKSYASSKKVPIDEEMPDIQEPSAAHFETRAAHSLSVYSDANRPTMKFTSTPKVARSQRASTVSTATALTTSTTSTYSKQPRSTTKAAWKEHPNRPPTPLDPIPQQEDEETAPASFGGSIATVVRKEMPVIISTPKRMKSSQAKDTSAKPTSPLPVSKDSTPQSSPSSVPTVNRQASLDSLRGPRLPATPRPLKRS</sequence>
<reference evidence="4" key="1">
    <citation type="journal article" date="2017" name="Nat. Ecol. Evol.">
        <title>Genome expansion and lineage-specific genetic innovations in the forest pathogenic fungi Armillaria.</title>
        <authorList>
            <person name="Sipos G."/>
            <person name="Prasanna A.N."/>
            <person name="Walter M.C."/>
            <person name="O'Connor E."/>
            <person name="Balint B."/>
            <person name="Krizsan K."/>
            <person name="Kiss B."/>
            <person name="Hess J."/>
            <person name="Varga T."/>
            <person name="Slot J."/>
            <person name="Riley R."/>
            <person name="Boka B."/>
            <person name="Rigling D."/>
            <person name="Barry K."/>
            <person name="Lee J."/>
            <person name="Mihaltcheva S."/>
            <person name="LaButti K."/>
            <person name="Lipzen A."/>
            <person name="Waldron R."/>
            <person name="Moloney N.M."/>
            <person name="Sperisen C."/>
            <person name="Kredics L."/>
            <person name="Vagvoelgyi C."/>
            <person name="Patrignani A."/>
            <person name="Fitzpatrick D."/>
            <person name="Nagy I."/>
            <person name="Doyle S."/>
            <person name="Anderson J.B."/>
            <person name="Grigoriev I.V."/>
            <person name="Gueldener U."/>
            <person name="Muensterkoetter M."/>
            <person name="Nagy L.G."/>
        </authorList>
    </citation>
    <scope>NUCLEOTIDE SEQUENCE [LARGE SCALE GENOMIC DNA]</scope>
    <source>
        <strain evidence="4">28-4</strain>
    </source>
</reference>
<keyword evidence="2" id="KW-1133">Transmembrane helix</keyword>
<name>A0A2H3C4E6_9AGAR</name>
<feature type="compositionally biased region" description="Polar residues" evidence="1">
    <location>
        <begin position="617"/>
        <end position="627"/>
    </location>
</feature>
<feature type="transmembrane region" description="Helical" evidence="2">
    <location>
        <begin position="182"/>
        <end position="200"/>
    </location>
</feature>
<dbReference type="PANTHER" id="PTHR34391:SF2">
    <property type="entry name" value="TRP C-TERMINAL DOMAIN-CONTAINING PROTEIN"/>
    <property type="match status" value="1"/>
</dbReference>
<dbReference type="Proteomes" id="UP000218334">
    <property type="component" value="Unassembled WGS sequence"/>
</dbReference>